<evidence type="ECO:0000313" key="3">
    <source>
        <dbReference type="Proteomes" id="UP000735302"/>
    </source>
</evidence>
<feature type="region of interest" description="Disordered" evidence="1">
    <location>
        <begin position="111"/>
        <end position="132"/>
    </location>
</feature>
<dbReference type="Proteomes" id="UP000735302">
    <property type="component" value="Unassembled WGS sequence"/>
</dbReference>
<reference evidence="2 3" key="1">
    <citation type="journal article" date="2021" name="Elife">
        <title>Chloroplast acquisition without the gene transfer in kleptoplastic sea slugs, Plakobranchus ocellatus.</title>
        <authorList>
            <person name="Maeda T."/>
            <person name="Takahashi S."/>
            <person name="Yoshida T."/>
            <person name="Shimamura S."/>
            <person name="Takaki Y."/>
            <person name="Nagai Y."/>
            <person name="Toyoda A."/>
            <person name="Suzuki Y."/>
            <person name="Arimoto A."/>
            <person name="Ishii H."/>
            <person name="Satoh N."/>
            <person name="Nishiyama T."/>
            <person name="Hasebe M."/>
            <person name="Maruyama T."/>
            <person name="Minagawa J."/>
            <person name="Obokata J."/>
            <person name="Shigenobu S."/>
        </authorList>
    </citation>
    <scope>NUCLEOTIDE SEQUENCE [LARGE SCALE GENOMIC DNA]</scope>
</reference>
<gene>
    <name evidence="2" type="ORF">PoB_001340700</name>
</gene>
<name>A0AAV3YXJ6_9GAST</name>
<sequence length="191" mass="21306">MDQSVIHHPLGGLTQAAPERNRPVVGRILPGFWNWNHRSLPPRWGDVHSDLNVIKQFKKSMQAGFRKPIPVGVPPSRRTLKCPSSRKDFRSCSRVQPEKVSKLRYWETGLPPPRVSHPAEEAGCNPRAATAPPQACISEGPQQPTVINSAIASVLQIAPKTVNIPLDDGIHYHRLFGTWQVTLIAQERTWG</sequence>
<dbReference type="EMBL" id="BLXT01001622">
    <property type="protein sequence ID" value="GFN86901.1"/>
    <property type="molecule type" value="Genomic_DNA"/>
</dbReference>
<dbReference type="AlphaFoldDB" id="A0AAV3YXJ6"/>
<keyword evidence="3" id="KW-1185">Reference proteome</keyword>
<accession>A0AAV3YXJ6</accession>
<protein>
    <submittedName>
        <fullName evidence="2">Uncharacterized protein</fullName>
    </submittedName>
</protein>
<evidence type="ECO:0000256" key="1">
    <source>
        <dbReference type="SAM" id="MobiDB-lite"/>
    </source>
</evidence>
<evidence type="ECO:0000313" key="2">
    <source>
        <dbReference type="EMBL" id="GFN86901.1"/>
    </source>
</evidence>
<comment type="caution">
    <text evidence="2">The sequence shown here is derived from an EMBL/GenBank/DDBJ whole genome shotgun (WGS) entry which is preliminary data.</text>
</comment>
<proteinExistence type="predicted"/>
<organism evidence="2 3">
    <name type="scientific">Plakobranchus ocellatus</name>
    <dbReference type="NCBI Taxonomy" id="259542"/>
    <lineage>
        <taxon>Eukaryota</taxon>
        <taxon>Metazoa</taxon>
        <taxon>Spiralia</taxon>
        <taxon>Lophotrochozoa</taxon>
        <taxon>Mollusca</taxon>
        <taxon>Gastropoda</taxon>
        <taxon>Heterobranchia</taxon>
        <taxon>Euthyneura</taxon>
        <taxon>Panpulmonata</taxon>
        <taxon>Sacoglossa</taxon>
        <taxon>Placobranchoidea</taxon>
        <taxon>Plakobranchidae</taxon>
        <taxon>Plakobranchus</taxon>
    </lineage>
</organism>